<dbReference type="InterPro" id="IPR036390">
    <property type="entry name" value="WH_DNA-bd_sf"/>
</dbReference>
<accession>A0A4U7MWZ9</accession>
<name>A0A4U7MWZ9_9RHOB</name>
<dbReference type="InterPro" id="IPR058163">
    <property type="entry name" value="LysR-type_TF_proteobact-type"/>
</dbReference>
<dbReference type="Pfam" id="PF00126">
    <property type="entry name" value="HTH_1"/>
    <property type="match status" value="1"/>
</dbReference>
<evidence type="ECO:0000313" key="6">
    <source>
        <dbReference type="EMBL" id="TKZ17503.1"/>
    </source>
</evidence>
<dbReference type="Gene3D" id="3.40.190.290">
    <property type="match status" value="1"/>
</dbReference>
<evidence type="ECO:0000313" key="7">
    <source>
        <dbReference type="Proteomes" id="UP000306575"/>
    </source>
</evidence>
<dbReference type="PANTHER" id="PTHR30537:SF3">
    <property type="entry name" value="TRANSCRIPTIONAL REGULATORY PROTEIN"/>
    <property type="match status" value="1"/>
</dbReference>
<keyword evidence="3" id="KW-0238">DNA-binding</keyword>
<dbReference type="Proteomes" id="UP000306575">
    <property type="component" value="Unassembled WGS sequence"/>
</dbReference>
<keyword evidence="7" id="KW-1185">Reference proteome</keyword>
<dbReference type="InterPro" id="IPR005119">
    <property type="entry name" value="LysR_subst-bd"/>
</dbReference>
<evidence type="ECO:0000256" key="3">
    <source>
        <dbReference type="ARBA" id="ARBA00023125"/>
    </source>
</evidence>
<dbReference type="Pfam" id="PF03466">
    <property type="entry name" value="LysR_substrate"/>
    <property type="match status" value="1"/>
</dbReference>
<evidence type="ECO:0000256" key="1">
    <source>
        <dbReference type="ARBA" id="ARBA00009437"/>
    </source>
</evidence>
<dbReference type="PROSITE" id="PS50931">
    <property type="entry name" value="HTH_LYSR"/>
    <property type="match status" value="1"/>
</dbReference>
<dbReference type="GO" id="GO:0003700">
    <property type="term" value="F:DNA-binding transcription factor activity"/>
    <property type="evidence" value="ECO:0007669"/>
    <property type="project" value="InterPro"/>
</dbReference>
<reference evidence="6 7" key="1">
    <citation type="submission" date="2019-04" db="EMBL/GenBank/DDBJ databases">
        <title>Genome sequence of Pelagicola litoralis CL-ES2.</title>
        <authorList>
            <person name="Cao J."/>
        </authorList>
    </citation>
    <scope>NUCLEOTIDE SEQUENCE [LARGE SCALE GENOMIC DNA]</scope>
    <source>
        <strain evidence="6 7">CL-ES2</strain>
    </source>
</reference>
<dbReference type="SUPFAM" id="SSF53850">
    <property type="entry name" value="Periplasmic binding protein-like II"/>
    <property type="match status" value="1"/>
</dbReference>
<evidence type="ECO:0000259" key="5">
    <source>
        <dbReference type="PROSITE" id="PS50931"/>
    </source>
</evidence>
<proteinExistence type="inferred from homology"/>
<dbReference type="SUPFAM" id="SSF46785">
    <property type="entry name" value="Winged helix' DNA-binding domain"/>
    <property type="match status" value="1"/>
</dbReference>
<keyword evidence="4" id="KW-0804">Transcription</keyword>
<dbReference type="AlphaFoldDB" id="A0A4U7MWZ9"/>
<dbReference type="GO" id="GO:0006351">
    <property type="term" value="P:DNA-templated transcription"/>
    <property type="evidence" value="ECO:0007669"/>
    <property type="project" value="TreeGrafter"/>
</dbReference>
<dbReference type="InterPro" id="IPR000847">
    <property type="entry name" value="LysR_HTH_N"/>
</dbReference>
<organism evidence="6 7">
    <name type="scientific">Shimia litoralis</name>
    <dbReference type="NCBI Taxonomy" id="420403"/>
    <lineage>
        <taxon>Bacteria</taxon>
        <taxon>Pseudomonadati</taxon>
        <taxon>Pseudomonadota</taxon>
        <taxon>Alphaproteobacteria</taxon>
        <taxon>Rhodobacterales</taxon>
        <taxon>Roseobacteraceae</taxon>
    </lineage>
</organism>
<protein>
    <submittedName>
        <fullName evidence="6">LysR family transcriptional regulator</fullName>
    </submittedName>
</protein>
<keyword evidence="2" id="KW-0805">Transcription regulation</keyword>
<gene>
    <name evidence="6" type="ORF">FAP39_14120</name>
</gene>
<dbReference type="InterPro" id="IPR036388">
    <property type="entry name" value="WH-like_DNA-bd_sf"/>
</dbReference>
<comment type="caution">
    <text evidence="6">The sequence shown here is derived from an EMBL/GenBank/DDBJ whole genome shotgun (WGS) entry which is preliminary data.</text>
</comment>
<comment type="similarity">
    <text evidence="1">Belongs to the LysR transcriptional regulatory family.</text>
</comment>
<evidence type="ECO:0000256" key="2">
    <source>
        <dbReference type="ARBA" id="ARBA00023015"/>
    </source>
</evidence>
<dbReference type="PANTHER" id="PTHR30537">
    <property type="entry name" value="HTH-TYPE TRANSCRIPTIONAL REGULATOR"/>
    <property type="match status" value="1"/>
</dbReference>
<dbReference type="EMBL" id="SULI01000021">
    <property type="protein sequence ID" value="TKZ17503.1"/>
    <property type="molecule type" value="Genomic_DNA"/>
</dbReference>
<sequence length="378" mass="41989">MRVSKFPKLSGLGLNVTRTIWFEGMWFPFVAVAGPDTVFESVSGQQAFHLWKADFSNMHRKISSQCCLFLKFLTVDAKGQKMSFKNGMPSWEDLRLFLAVANEGGLIGAAAVSASSPPTLSRRMRHLEDNLGIQLFERHQTGYSLTQHGRELLVKVQEMETHSKSIQTWRAQLDQRPVVRITAGSWTSVFLAQHLEEITGGATAPRIEFLSGASFLNVSRREADIAIRNKISEQQGIAKTRIGPVSFGIYGSSTYCRSNPSSQSEDRYENCDWVILSAVGATGTSSSWLRQRIGDSARLVCDTPHAVLEAVANGAGLCVLPRFVGEQEPRLQACCAEIDCLRHTQWLVTHDETGTLPHVRKTAQKIVKLFAHHQDLFG</sequence>
<dbReference type="OrthoDB" id="9796526at2"/>
<feature type="domain" description="HTH lysR-type" evidence="5">
    <location>
        <begin position="89"/>
        <end position="146"/>
    </location>
</feature>
<dbReference type="Gene3D" id="1.10.10.10">
    <property type="entry name" value="Winged helix-like DNA-binding domain superfamily/Winged helix DNA-binding domain"/>
    <property type="match status" value="1"/>
</dbReference>
<dbReference type="GO" id="GO:0043565">
    <property type="term" value="F:sequence-specific DNA binding"/>
    <property type="evidence" value="ECO:0007669"/>
    <property type="project" value="TreeGrafter"/>
</dbReference>
<evidence type="ECO:0000256" key="4">
    <source>
        <dbReference type="ARBA" id="ARBA00023163"/>
    </source>
</evidence>